<proteinExistence type="predicted"/>
<dbReference type="PANTHER" id="PTHR34580:SF1">
    <property type="entry name" value="PROTEIN PAFC"/>
    <property type="match status" value="1"/>
</dbReference>
<dbReference type="PROSITE" id="PS52050">
    <property type="entry name" value="WYL"/>
    <property type="match status" value="1"/>
</dbReference>
<dbReference type="InterPro" id="IPR026881">
    <property type="entry name" value="WYL_dom"/>
</dbReference>
<evidence type="ECO:0000313" key="3">
    <source>
        <dbReference type="EMBL" id="RIH87836.1"/>
    </source>
</evidence>
<name>A0A399EWM8_9DEIN</name>
<sequence>MGKTARQEPATHEKARRLGEARLWLLARPYTAAELARALGVHVRTAQRYLGDLGAVPLDERARPPRYRLLASEDLSPVEALVTHSALRMLYHHAPGHNALYLEALLKLARRMPEPAQGVAIRSTEDLKRRLSRRLDEGDALGKVAEAWFRQQAIEFYYRKPGGSGQARRNEVEVYFVEVSRLNLGVYVIGYERGYHRKLRTYKLNRMSRIRPVGEAGAYSIPADFDPRRYLSDAWGVVGGSGGEPVEVRLRFRPEAAYRLREGGYPDMELLELPEGGLEARFTVGTDNEGFPLEILSWVQGWGPRVEVLGPENLRQKWLEEARQVLGEYGGMTPGDGICRGGAGW</sequence>
<evidence type="ECO:0000313" key="4">
    <source>
        <dbReference type="Proteomes" id="UP000265715"/>
    </source>
</evidence>
<dbReference type="InterPro" id="IPR051534">
    <property type="entry name" value="CBASS_pafABC_assoc_protein"/>
</dbReference>
<reference evidence="3 4" key="1">
    <citation type="submission" date="2018-08" db="EMBL/GenBank/DDBJ databases">
        <title>Meiothermus terrae DSM 26712 genome sequencing project.</title>
        <authorList>
            <person name="Da Costa M.S."/>
            <person name="Albuquerque L."/>
            <person name="Raposo P."/>
            <person name="Froufe H.J.C."/>
            <person name="Barroso C.S."/>
            <person name="Egas C."/>
        </authorList>
    </citation>
    <scope>NUCLEOTIDE SEQUENCE [LARGE SCALE GENOMIC DNA]</scope>
    <source>
        <strain evidence="3 4">DSM 26712</strain>
    </source>
</reference>
<dbReference type="Pfam" id="PF25583">
    <property type="entry name" value="WCX"/>
    <property type="match status" value="1"/>
</dbReference>
<dbReference type="OrthoDB" id="9767131at2"/>
<dbReference type="Proteomes" id="UP000265715">
    <property type="component" value="Unassembled WGS sequence"/>
</dbReference>
<protein>
    <submittedName>
        <fullName evidence="3">WYL domain protein</fullName>
    </submittedName>
</protein>
<dbReference type="RefSeq" id="WP_119314276.1">
    <property type="nucleotide sequence ID" value="NZ_QXDL01000031.1"/>
</dbReference>
<dbReference type="InterPro" id="IPR057727">
    <property type="entry name" value="WCX_dom"/>
</dbReference>
<feature type="domain" description="WCX" evidence="2">
    <location>
        <begin position="244"/>
        <end position="326"/>
    </location>
</feature>
<evidence type="ECO:0000259" key="2">
    <source>
        <dbReference type="Pfam" id="PF25583"/>
    </source>
</evidence>
<organism evidence="3 4">
    <name type="scientific">Calidithermus terrae</name>
    <dbReference type="NCBI Taxonomy" id="1408545"/>
    <lineage>
        <taxon>Bacteria</taxon>
        <taxon>Thermotogati</taxon>
        <taxon>Deinococcota</taxon>
        <taxon>Deinococci</taxon>
        <taxon>Thermales</taxon>
        <taxon>Thermaceae</taxon>
        <taxon>Calidithermus</taxon>
    </lineage>
</organism>
<comment type="caution">
    <text evidence="3">The sequence shown here is derived from an EMBL/GenBank/DDBJ whole genome shotgun (WGS) entry which is preliminary data.</text>
</comment>
<accession>A0A399EWM8</accession>
<feature type="domain" description="WYL" evidence="1">
    <location>
        <begin position="140"/>
        <end position="211"/>
    </location>
</feature>
<evidence type="ECO:0000259" key="1">
    <source>
        <dbReference type="Pfam" id="PF13280"/>
    </source>
</evidence>
<dbReference type="AlphaFoldDB" id="A0A399EWM8"/>
<keyword evidence="4" id="KW-1185">Reference proteome</keyword>
<dbReference type="PANTHER" id="PTHR34580">
    <property type="match status" value="1"/>
</dbReference>
<gene>
    <name evidence="3" type="ORF">Mterra_01104</name>
</gene>
<dbReference type="Pfam" id="PF13280">
    <property type="entry name" value="WYL"/>
    <property type="match status" value="1"/>
</dbReference>
<dbReference type="EMBL" id="QXDL01000031">
    <property type="protein sequence ID" value="RIH87836.1"/>
    <property type="molecule type" value="Genomic_DNA"/>
</dbReference>